<evidence type="ECO:0000256" key="5">
    <source>
        <dbReference type="ARBA" id="ARBA00022801"/>
    </source>
</evidence>
<dbReference type="EMBL" id="LS483343">
    <property type="protein sequence ID" value="SQF41109.1"/>
    <property type="molecule type" value="Genomic_DNA"/>
</dbReference>
<reference evidence="9 10" key="1">
    <citation type="submission" date="2018-06" db="EMBL/GenBank/DDBJ databases">
        <authorList>
            <consortium name="Pathogen Informatics"/>
            <person name="Doyle S."/>
        </authorList>
    </citation>
    <scope>NUCLEOTIDE SEQUENCE [LARGE SCALE GENOMIC DNA]</scope>
    <source>
        <strain evidence="9 10">NCTC12278</strain>
    </source>
</reference>
<dbReference type="Pfam" id="PF00825">
    <property type="entry name" value="Ribonuclease_P"/>
    <property type="match status" value="1"/>
</dbReference>
<dbReference type="KEGG" id="sfer:NCTC12278_01707"/>
<comment type="similarity">
    <text evidence="7">Belongs to the RnpA family.</text>
</comment>
<dbReference type="PANTHER" id="PTHR33992:SF1">
    <property type="entry name" value="RIBONUCLEASE P PROTEIN COMPONENT"/>
    <property type="match status" value="1"/>
</dbReference>
<evidence type="ECO:0000256" key="8">
    <source>
        <dbReference type="NCBIfam" id="TIGR00188"/>
    </source>
</evidence>
<dbReference type="OrthoDB" id="9810867at2"/>
<dbReference type="PROSITE" id="PS00648">
    <property type="entry name" value="RIBONUCLEASE_P"/>
    <property type="match status" value="1"/>
</dbReference>
<evidence type="ECO:0000313" key="10">
    <source>
        <dbReference type="Proteomes" id="UP000249495"/>
    </source>
</evidence>
<organism evidence="9 10">
    <name type="scientific">Streptococcus ferus</name>
    <dbReference type="NCBI Taxonomy" id="1345"/>
    <lineage>
        <taxon>Bacteria</taxon>
        <taxon>Bacillati</taxon>
        <taxon>Bacillota</taxon>
        <taxon>Bacilli</taxon>
        <taxon>Lactobacillales</taxon>
        <taxon>Streptococcaceae</taxon>
        <taxon>Streptococcus</taxon>
    </lineage>
</organism>
<dbReference type="EC" id="3.1.26.5" evidence="7 8"/>
<evidence type="ECO:0000256" key="3">
    <source>
        <dbReference type="ARBA" id="ARBA00022722"/>
    </source>
</evidence>
<dbReference type="GO" id="GO:0042781">
    <property type="term" value="F:3'-tRNA processing endoribonuclease activity"/>
    <property type="evidence" value="ECO:0007669"/>
    <property type="project" value="TreeGrafter"/>
</dbReference>
<dbReference type="STRING" id="1123303.GCA_000372425_01297"/>
<comment type="function">
    <text evidence="1 7">RNaseP catalyzes the removal of the 5'-leader sequence from pre-tRNA to produce the mature 5'-terminus. It can also cleave other RNA substrates such as 4.5S RNA. The protein component plays an auxiliary but essential role in vivo by binding to the 5'-leader sequence and broadening the substrate specificity of the ribozyme.</text>
</comment>
<accession>A0A2X3W1I3</accession>
<keyword evidence="6 7" id="KW-0694">RNA-binding</keyword>
<dbReference type="InterPro" id="IPR000100">
    <property type="entry name" value="RNase_P"/>
</dbReference>
<dbReference type="InterPro" id="IPR014721">
    <property type="entry name" value="Ribsml_uS5_D2-typ_fold_subgr"/>
</dbReference>
<dbReference type="RefSeq" id="WP_018030620.1">
    <property type="nucleotide sequence ID" value="NZ_CAMCCF010000004.1"/>
</dbReference>
<dbReference type="PANTHER" id="PTHR33992">
    <property type="entry name" value="RIBONUCLEASE P PROTEIN COMPONENT"/>
    <property type="match status" value="1"/>
</dbReference>
<proteinExistence type="inferred from homology"/>
<dbReference type="AlphaFoldDB" id="A0A2X3W1I3"/>
<keyword evidence="2 7" id="KW-0819">tRNA processing</keyword>
<evidence type="ECO:0000256" key="6">
    <source>
        <dbReference type="ARBA" id="ARBA00022884"/>
    </source>
</evidence>
<dbReference type="InterPro" id="IPR020568">
    <property type="entry name" value="Ribosomal_Su5_D2-typ_SF"/>
</dbReference>
<evidence type="ECO:0000256" key="4">
    <source>
        <dbReference type="ARBA" id="ARBA00022759"/>
    </source>
</evidence>
<evidence type="ECO:0000256" key="1">
    <source>
        <dbReference type="ARBA" id="ARBA00002663"/>
    </source>
</evidence>
<dbReference type="Proteomes" id="UP000249495">
    <property type="component" value="Chromosome 1"/>
</dbReference>
<dbReference type="SUPFAM" id="SSF54211">
    <property type="entry name" value="Ribosomal protein S5 domain 2-like"/>
    <property type="match status" value="1"/>
</dbReference>
<dbReference type="Gene3D" id="3.30.230.10">
    <property type="match status" value="1"/>
</dbReference>
<dbReference type="GO" id="GO:0004526">
    <property type="term" value="F:ribonuclease P activity"/>
    <property type="evidence" value="ECO:0007669"/>
    <property type="project" value="UniProtKB-UniRule"/>
</dbReference>
<dbReference type="GO" id="GO:0001682">
    <property type="term" value="P:tRNA 5'-leader removal"/>
    <property type="evidence" value="ECO:0007669"/>
    <property type="project" value="UniProtKB-UniRule"/>
</dbReference>
<dbReference type="InterPro" id="IPR020539">
    <property type="entry name" value="RNase_P_CS"/>
</dbReference>
<dbReference type="HAMAP" id="MF_00227">
    <property type="entry name" value="RNase_P"/>
    <property type="match status" value="1"/>
</dbReference>
<name>A0A2X3W1I3_9STRE</name>
<comment type="catalytic activity">
    <reaction evidence="7">
        <text>Endonucleolytic cleavage of RNA, removing 5'-extranucleotides from tRNA precursor.</text>
        <dbReference type="EC" id="3.1.26.5"/>
    </reaction>
</comment>
<dbReference type="FunFam" id="3.30.230.10:FF:000021">
    <property type="entry name" value="Ribonuclease P protein component"/>
    <property type="match status" value="1"/>
</dbReference>
<keyword evidence="5 7" id="KW-0378">Hydrolase</keyword>
<keyword evidence="4 7" id="KW-0255">Endonuclease</keyword>
<protein>
    <recommendedName>
        <fullName evidence="7 8">Ribonuclease P protein component</fullName>
        <shortName evidence="7">RNase P protein</shortName>
        <shortName evidence="7">RNaseP protein</shortName>
        <ecNumber evidence="7 8">3.1.26.5</ecNumber>
    </recommendedName>
    <alternativeName>
        <fullName evidence="7">Protein C5</fullName>
    </alternativeName>
</protein>
<dbReference type="GO" id="GO:0000049">
    <property type="term" value="F:tRNA binding"/>
    <property type="evidence" value="ECO:0007669"/>
    <property type="project" value="UniProtKB-UniRule"/>
</dbReference>
<keyword evidence="3 7" id="KW-0540">Nuclease</keyword>
<dbReference type="NCBIfam" id="TIGR00188">
    <property type="entry name" value="rnpA"/>
    <property type="match status" value="1"/>
</dbReference>
<evidence type="ECO:0000256" key="2">
    <source>
        <dbReference type="ARBA" id="ARBA00022694"/>
    </source>
</evidence>
<sequence>MKKSYRVKSNKDFQAIFSRGQNVANRKFVVYSLAKKQDHYRVGLSVSKKLGNAVTRNAIKRKLRHVIMELSPHLTSHDFVVIARKGVEVLNYQDIKKNLTHVLTLAKLYQEGSTSEKES</sequence>
<dbReference type="GO" id="GO:0030677">
    <property type="term" value="C:ribonuclease P complex"/>
    <property type="evidence" value="ECO:0007669"/>
    <property type="project" value="TreeGrafter"/>
</dbReference>
<keyword evidence="10" id="KW-1185">Reference proteome</keyword>
<evidence type="ECO:0000313" key="9">
    <source>
        <dbReference type="EMBL" id="SQF41109.1"/>
    </source>
</evidence>
<comment type="subunit">
    <text evidence="7">Consists of a catalytic RNA component (M1 or rnpB) and a protein subunit.</text>
</comment>
<gene>
    <name evidence="7 9" type="primary">rnpA</name>
    <name evidence="9" type="ORF">NCTC12278_01707</name>
</gene>
<evidence type="ECO:0000256" key="7">
    <source>
        <dbReference type="HAMAP-Rule" id="MF_00227"/>
    </source>
</evidence>